<comment type="caution">
    <text evidence="2">The sequence shown here is derived from an EMBL/GenBank/DDBJ whole genome shotgun (WGS) entry which is preliminary data.</text>
</comment>
<feature type="transmembrane region" description="Helical" evidence="1">
    <location>
        <begin position="87"/>
        <end position="113"/>
    </location>
</feature>
<keyword evidence="3" id="KW-1185">Reference proteome</keyword>
<sequence>MDYSLHDTYYVTLSPGYFYIWLGLNALVALGVGFWAWRKGPKVGAIMLAVSMAILLLIFSGSVWQSFMSFPENLSPEALASGGRKILWGPLLSLGVAPLLLTPLAYGVGFWLYRRCKNLKSA</sequence>
<evidence type="ECO:0008006" key="4">
    <source>
        <dbReference type="Google" id="ProtNLM"/>
    </source>
</evidence>
<proteinExistence type="predicted"/>
<evidence type="ECO:0000256" key="1">
    <source>
        <dbReference type="SAM" id="Phobius"/>
    </source>
</evidence>
<keyword evidence="1" id="KW-1133">Transmembrane helix</keyword>
<evidence type="ECO:0000313" key="3">
    <source>
        <dbReference type="Proteomes" id="UP001218579"/>
    </source>
</evidence>
<keyword evidence="1" id="KW-0472">Membrane</keyword>
<evidence type="ECO:0000313" key="2">
    <source>
        <dbReference type="EMBL" id="MDC7676949.1"/>
    </source>
</evidence>
<dbReference type="Proteomes" id="UP001218579">
    <property type="component" value="Unassembled WGS sequence"/>
</dbReference>
<dbReference type="EMBL" id="JAQQKV010000002">
    <property type="protein sequence ID" value="MDC7676949.1"/>
    <property type="molecule type" value="Genomic_DNA"/>
</dbReference>
<keyword evidence="1" id="KW-0812">Transmembrane</keyword>
<organism evidence="2 3">
    <name type="scientific">Asticcacaulis machinosus</name>
    <dbReference type="NCBI Taxonomy" id="2984211"/>
    <lineage>
        <taxon>Bacteria</taxon>
        <taxon>Pseudomonadati</taxon>
        <taxon>Pseudomonadota</taxon>
        <taxon>Alphaproteobacteria</taxon>
        <taxon>Caulobacterales</taxon>
        <taxon>Caulobacteraceae</taxon>
        <taxon>Asticcacaulis</taxon>
    </lineage>
</organism>
<dbReference type="RefSeq" id="WP_272745262.1">
    <property type="nucleotide sequence ID" value="NZ_JAQQKV010000002.1"/>
</dbReference>
<accession>A0ABT5HL32</accession>
<feature type="transmembrane region" description="Helical" evidence="1">
    <location>
        <begin position="16"/>
        <end position="37"/>
    </location>
</feature>
<reference evidence="2 3" key="1">
    <citation type="submission" date="2023-01" db="EMBL/GenBank/DDBJ databases">
        <title>Novel species of the genus Asticcacaulis isolated from rivers.</title>
        <authorList>
            <person name="Lu H."/>
        </authorList>
    </citation>
    <scope>NUCLEOTIDE SEQUENCE [LARGE SCALE GENOMIC DNA]</scope>
    <source>
        <strain evidence="2 3">LKC15W</strain>
    </source>
</reference>
<protein>
    <recommendedName>
        <fullName evidence="4">Cytochrome d ubiquinol oxidase subunit II</fullName>
    </recommendedName>
</protein>
<feature type="transmembrane region" description="Helical" evidence="1">
    <location>
        <begin position="44"/>
        <end position="67"/>
    </location>
</feature>
<gene>
    <name evidence="2" type="ORF">PQU98_12450</name>
</gene>
<name>A0ABT5HL32_9CAUL</name>